<dbReference type="Proteomes" id="UP000054350">
    <property type="component" value="Unassembled WGS sequence"/>
</dbReference>
<evidence type="ECO:0000313" key="4">
    <source>
        <dbReference type="Proteomes" id="UP000054350"/>
    </source>
</evidence>
<dbReference type="Pfam" id="PF00899">
    <property type="entry name" value="ThiF"/>
    <property type="match status" value="1"/>
</dbReference>
<dbReference type="STRING" id="578462.A0A0L0S2S0"/>
<name>A0A0L0S2S0_ALLM3</name>
<proteinExistence type="predicted"/>
<gene>
    <name evidence="3" type="ORF">AMAG_02642</name>
</gene>
<dbReference type="OrthoDB" id="1708823at2759"/>
<dbReference type="eggNOG" id="KOG2016">
    <property type="taxonomic scope" value="Eukaryota"/>
</dbReference>
<dbReference type="InterPro" id="IPR045886">
    <property type="entry name" value="ThiF/MoeB/HesA"/>
</dbReference>
<dbReference type="PANTHER" id="PTHR10953">
    <property type="entry name" value="UBIQUITIN-ACTIVATING ENZYME E1"/>
    <property type="match status" value="1"/>
</dbReference>
<dbReference type="InterPro" id="IPR000594">
    <property type="entry name" value="ThiF_NAD_FAD-bd"/>
</dbReference>
<dbReference type="VEuPathDB" id="FungiDB:AMAG_02642"/>
<organism evidence="3 4">
    <name type="scientific">Allomyces macrogynus (strain ATCC 38327)</name>
    <name type="common">Allomyces javanicus var. macrogynus</name>
    <dbReference type="NCBI Taxonomy" id="578462"/>
    <lineage>
        <taxon>Eukaryota</taxon>
        <taxon>Fungi</taxon>
        <taxon>Fungi incertae sedis</taxon>
        <taxon>Blastocladiomycota</taxon>
        <taxon>Blastocladiomycetes</taxon>
        <taxon>Blastocladiales</taxon>
        <taxon>Blastocladiaceae</taxon>
        <taxon>Allomyces</taxon>
    </lineage>
</organism>
<reference evidence="4" key="2">
    <citation type="submission" date="2009-11" db="EMBL/GenBank/DDBJ databases">
        <title>The Genome Sequence of Allomyces macrogynus strain ATCC 38327.</title>
        <authorList>
            <consortium name="The Broad Institute Genome Sequencing Platform"/>
            <person name="Russ C."/>
            <person name="Cuomo C."/>
            <person name="Shea T."/>
            <person name="Young S.K."/>
            <person name="Zeng Q."/>
            <person name="Koehrsen M."/>
            <person name="Haas B."/>
            <person name="Borodovsky M."/>
            <person name="Guigo R."/>
            <person name="Alvarado L."/>
            <person name="Berlin A."/>
            <person name="Borenstein D."/>
            <person name="Chen Z."/>
            <person name="Engels R."/>
            <person name="Freedman E."/>
            <person name="Gellesch M."/>
            <person name="Goldberg J."/>
            <person name="Griggs A."/>
            <person name="Gujja S."/>
            <person name="Heiman D."/>
            <person name="Hepburn T."/>
            <person name="Howarth C."/>
            <person name="Jen D."/>
            <person name="Larson L."/>
            <person name="Lewis B."/>
            <person name="Mehta T."/>
            <person name="Park D."/>
            <person name="Pearson M."/>
            <person name="Roberts A."/>
            <person name="Saif S."/>
            <person name="Shenoy N."/>
            <person name="Sisk P."/>
            <person name="Stolte C."/>
            <person name="Sykes S."/>
            <person name="Walk T."/>
            <person name="White J."/>
            <person name="Yandava C."/>
            <person name="Burger G."/>
            <person name="Gray M.W."/>
            <person name="Holland P.W.H."/>
            <person name="King N."/>
            <person name="Lang F.B.F."/>
            <person name="Roger A.J."/>
            <person name="Ruiz-Trillo I."/>
            <person name="Lander E."/>
            <person name="Nusbaum C."/>
        </authorList>
    </citation>
    <scope>NUCLEOTIDE SEQUENCE [LARGE SCALE GENOMIC DNA]</scope>
    <source>
        <strain evidence="4">ATCC 38327</strain>
    </source>
</reference>
<feature type="region of interest" description="Disordered" evidence="1">
    <location>
        <begin position="418"/>
        <end position="442"/>
    </location>
</feature>
<dbReference type="GO" id="GO:0045116">
    <property type="term" value="P:protein neddylation"/>
    <property type="evidence" value="ECO:0007669"/>
    <property type="project" value="TreeGrafter"/>
</dbReference>
<evidence type="ECO:0000256" key="1">
    <source>
        <dbReference type="SAM" id="MobiDB-lite"/>
    </source>
</evidence>
<sequence>MAPDHKTQKYDRQLRLWHAHGQAALEKAHVCLVNGTATGTEALKNLVLPGVGAFTVIDAAKVSPDDVGNNFFVTRAHLGQPRAKVVTALLQELNDDVLGHYIDSDITPFVAAHPRYFDRFSLVLVTGHVPAATLLALDRVCWPRGIPLLVVKTCGFVSTLRIVTRAHHIVESHPDTPVRDLRLADPFPELVAFVDTFKPFDDMTSAELTHVPYPVILLHLWREWRAQNQDTPAREFRKYVQAEKDRHAARLTEAALKSLDANQSDTAVASAAASAADMENWDEALKQAFLAYTPTSVPRNVKDVLEHAILDMSANADSADEHAPVTNNSVVANPVANVTAGCAWPPTFWALCAALKSFVAEHGRLPVRGSVPDMKADTATYVSLQRVYRDKAAADAADLHARARAIAVPVVATSTPTASSASLSRSSSVGPSPATSPGMAAADAASTTAPALQIEAATNIDLATVTEFARHAATLHVLSTPSLHDEYARAHPQWTRALNDDPGMLSIYVVLRAREVFYARQRRWPGAHAADADADTARLRSAARDVVKALVAGGGNALVMEAAEGGADAHAEAGIATPVAPVVDVDDWVQECVRAGPAELAAVAGYMGGVIAQEAIKLITAQYVPMMNTYVYDGIHSKSEVLKA</sequence>
<reference evidence="3 4" key="1">
    <citation type="submission" date="2009-11" db="EMBL/GenBank/DDBJ databases">
        <title>Annotation of Allomyces macrogynus ATCC 38327.</title>
        <authorList>
            <consortium name="The Broad Institute Genome Sequencing Platform"/>
            <person name="Russ C."/>
            <person name="Cuomo C."/>
            <person name="Burger G."/>
            <person name="Gray M.W."/>
            <person name="Holland P.W.H."/>
            <person name="King N."/>
            <person name="Lang F.B.F."/>
            <person name="Roger A.J."/>
            <person name="Ruiz-Trillo I."/>
            <person name="Young S.K."/>
            <person name="Zeng Q."/>
            <person name="Gargeya S."/>
            <person name="Fitzgerald M."/>
            <person name="Haas B."/>
            <person name="Abouelleil A."/>
            <person name="Alvarado L."/>
            <person name="Arachchi H.M."/>
            <person name="Berlin A."/>
            <person name="Chapman S.B."/>
            <person name="Gearin G."/>
            <person name="Goldberg J."/>
            <person name="Griggs A."/>
            <person name="Gujja S."/>
            <person name="Hansen M."/>
            <person name="Heiman D."/>
            <person name="Howarth C."/>
            <person name="Larimer J."/>
            <person name="Lui A."/>
            <person name="MacDonald P.J.P."/>
            <person name="McCowen C."/>
            <person name="Montmayeur A."/>
            <person name="Murphy C."/>
            <person name="Neiman D."/>
            <person name="Pearson M."/>
            <person name="Priest M."/>
            <person name="Roberts A."/>
            <person name="Saif S."/>
            <person name="Shea T."/>
            <person name="Sisk P."/>
            <person name="Stolte C."/>
            <person name="Sykes S."/>
            <person name="Wortman J."/>
            <person name="Nusbaum C."/>
            <person name="Birren B."/>
        </authorList>
    </citation>
    <scope>NUCLEOTIDE SEQUENCE [LARGE SCALE GENOMIC DNA]</scope>
    <source>
        <strain evidence="3 4">ATCC 38327</strain>
    </source>
</reference>
<dbReference type="InterPro" id="IPR035985">
    <property type="entry name" value="Ubiquitin-activating_enz"/>
</dbReference>
<protein>
    <recommendedName>
        <fullName evidence="2">THIF-type NAD/FAD binding fold domain-containing protein</fullName>
    </recommendedName>
</protein>
<dbReference type="Gene3D" id="3.40.50.720">
    <property type="entry name" value="NAD(P)-binding Rossmann-like Domain"/>
    <property type="match status" value="2"/>
</dbReference>
<evidence type="ECO:0000313" key="3">
    <source>
        <dbReference type="EMBL" id="KNE56872.1"/>
    </source>
</evidence>
<accession>A0A0L0S2S0</accession>
<dbReference type="EMBL" id="GG745331">
    <property type="protein sequence ID" value="KNE56872.1"/>
    <property type="molecule type" value="Genomic_DNA"/>
</dbReference>
<dbReference type="GO" id="GO:0005737">
    <property type="term" value="C:cytoplasm"/>
    <property type="evidence" value="ECO:0007669"/>
    <property type="project" value="TreeGrafter"/>
</dbReference>
<dbReference type="AlphaFoldDB" id="A0A0L0S2S0"/>
<keyword evidence="4" id="KW-1185">Reference proteome</keyword>
<dbReference type="GO" id="GO:0019781">
    <property type="term" value="F:NEDD8 activating enzyme activity"/>
    <property type="evidence" value="ECO:0007669"/>
    <property type="project" value="TreeGrafter"/>
</dbReference>
<dbReference type="SUPFAM" id="SSF69572">
    <property type="entry name" value="Activating enzymes of the ubiquitin-like proteins"/>
    <property type="match status" value="1"/>
</dbReference>
<feature type="domain" description="THIF-type NAD/FAD binding fold" evidence="2">
    <location>
        <begin position="10"/>
        <end position="638"/>
    </location>
</feature>
<dbReference type="PANTHER" id="PTHR10953:SF29">
    <property type="entry name" value="NEDD8-ACTIVATING ENZYME E1 REGULATORY SUBUNIT"/>
    <property type="match status" value="1"/>
</dbReference>
<evidence type="ECO:0000259" key="2">
    <source>
        <dbReference type="Pfam" id="PF00899"/>
    </source>
</evidence>